<gene>
    <name evidence="2" type="ORF">BJ554DRAFT_5948</name>
</gene>
<feature type="region of interest" description="Disordered" evidence="1">
    <location>
        <begin position="37"/>
        <end position="60"/>
    </location>
</feature>
<proteinExistence type="predicted"/>
<evidence type="ECO:0000256" key="1">
    <source>
        <dbReference type="SAM" id="MobiDB-lite"/>
    </source>
</evidence>
<name>A0A8H7ZYK5_9FUNG</name>
<dbReference type="Proteomes" id="UP000673691">
    <property type="component" value="Unassembled WGS sequence"/>
</dbReference>
<sequence>MCFSRLLTGVSAAGARSRCPVAPTTLLDLSWLSSLLRPSPSASPSTRMSAQRWRMTSTTG</sequence>
<dbReference type="EMBL" id="JAEFCI010003108">
    <property type="protein sequence ID" value="KAG5461801.1"/>
    <property type="molecule type" value="Genomic_DNA"/>
</dbReference>
<organism evidence="2 3">
    <name type="scientific">Olpidium bornovanus</name>
    <dbReference type="NCBI Taxonomy" id="278681"/>
    <lineage>
        <taxon>Eukaryota</taxon>
        <taxon>Fungi</taxon>
        <taxon>Fungi incertae sedis</taxon>
        <taxon>Olpidiomycota</taxon>
        <taxon>Olpidiomycotina</taxon>
        <taxon>Olpidiomycetes</taxon>
        <taxon>Olpidiales</taxon>
        <taxon>Olpidiaceae</taxon>
        <taxon>Olpidium</taxon>
    </lineage>
</organism>
<keyword evidence="3" id="KW-1185">Reference proteome</keyword>
<dbReference type="AlphaFoldDB" id="A0A8H7ZYK5"/>
<comment type="caution">
    <text evidence="2">The sequence shown here is derived from an EMBL/GenBank/DDBJ whole genome shotgun (WGS) entry which is preliminary data.</text>
</comment>
<accession>A0A8H7ZYK5</accession>
<reference evidence="2 3" key="1">
    <citation type="journal article" name="Sci. Rep.">
        <title>Genome-scale phylogenetic analyses confirm Olpidium as the closest living zoosporic fungus to the non-flagellated, terrestrial fungi.</title>
        <authorList>
            <person name="Chang Y."/>
            <person name="Rochon D."/>
            <person name="Sekimoto S."/>
            <person name="Wang Y."/>
            <person name="Chovatia M."/>
            <person name="Sandor L."/>
            <person name="Salamov A."/>
            <person name="Grigoriev I.V."/>
            <person name="Stajich J.E."/>
            <person name="Spatafora J.W."/>
        </authorList>
    </citation>
    <scope>NUCLEOTIDE SEQUENCE [LARGE SCALE GENOMIC DNA]</scope>
    <source>
        <strain evidence="2">S191</strain>
    </source>
</reference>
<feature type="compositionally biased region" description="Low complexity" evidence="1">
    <location>
        <begin position="37"/>
        <end position="46"/>
    </location>
</feature>
<evidence type="ECO:0000313" key="2">
    <source>
        <dbReference type="EMBL" id="KAG5461801.1"/>
    </source>
</evidence>
<evidence type="ECO:0000313" key="3">
    <source>
        <dbReference type="Proteomes" id="UP000673691"/>
    </source>
</evidence>
<protein>
    <submittedName>
        <fullName evidence="2">Uncharacterized protein</fullName>
    </submittedName>
</protein>